<accession>A0A418PQZ5</accession>
<proteinExistence type="predicted"/>
<reference evidence="1 2" key="1">
    <citation type="submission" date="2018-09" db="EMBL/GenBank/DDBJ databases">
        <authorList>
            <person name="Wang X."/>
            <person name="Du Z."/>
        </authorList>
    </citation>
    <scope>NUCLEOTIDE SEQUENCE [LARGE SCALE GENOMIC DNA]</scope>
    <source>
        <strain evidence="1 2">N3</strain>
    </source>
</reference>
<name>A0A418PQZ5_9BACT</name>
<dbReference type="Gene3D" id="3.40.1420.30">
    <property type="match status" value="1"/>
</dbReference>
<sequence length="191" mass="22488">MKLVRPILAIIFFWISFFAFSQEKTEREVKVKPSQVPISAKEWLTDAFEDLRKPKWYLEYSQKGKAFEAKFSKNGYLYSVEFDSLGNLEDVEIEIPSSEIPPETWTNIRNYFSEEFKEISVQKIQRQLIGSESDLEDFFDEDESGRITVQYEIVFQGKNEAWQVWEGLFDEKGSLISIIKVQLRPLDNLVF</sequence>
<comment type="caution">
    <text evidence="1">The sequence shown here is derived from an EMBL/GenBank/DDBJ whole genome shotgun (WGS) entry which is preliminary data.</text>
</comment>
<dbReference type="OrthoDB" id="943438at2"/>
<dbReference type="Proteomes" id="UP000283522">
    <property type="component" value="Unassembled WGS sequence"/>
</dbReference>
<evidence type="ECO:0000313" key="2">
    <source>
        <dbReference type="Proteomes" id="UP000283522"/>
    </source>
</evidence>
<dbReference type="EMBL" id="QXML01000005">
    <property type="protein sequence ID" value="RIW15033.1"/>
    <property type="molecule type" value="Genomic_DNA"/>
</dbReference>
<dbReference type="RefSeq" id="WP_119477938.1">
    <property type="nucleotide sequence ID" value="NZ_QXML01000005.1"/>
</dbReference>
<protein>
    <recommendedName>
        <fullName evidence="3">PepSY domain-containing protein</fullName>
    </recommendedName>
</protein>
<keyword evidence="2" id="KW-1185">Reference proteome</keyword>
<evidence type="ECO:0008006" key="3">
    <source>
        <dbReference type="Google" id="ProtNLM"/>
    </source>
</evidence>
<dbReference type="AlphaFoldDB" id="A0A418PQZ5"/>
<dbReference type="SUPFAM" id="SSF160574">
    <property type="entry name" value="BT0923-like"/>
    <property type="match status" value="1"/>
</dbReference>
<organism evidence="1 2">
    <name type="scientific">Algoriphagus lacus</name>
    <dbReference type="NCBI Taxonomy" id="2056311"/>
    <lineage>
        <taxon>Bacteria</taxon>
        <taxon>Pseudomonadati</taxon>
        <taxon>Bacteroidota</taxon>
        <taxon>Cytophagia</taxon>
        <taxon>Cytophagales</taxon>
        <taxon>Cyclobacteriaceae</taxon>
        <taxon>Algoriphagus</taxon>
    </lineage>
</organism>
<evidence type="ECO:0000313" key="1">
    <source>
        <dbReference type="EMBL" id="RIW15033.1"/>
    </source>
</evidence>
<gene>
    <name evidence="1" type="ORF">D0X99_11315</name>
</gene>